<dbReference type="Gene3D" id="3.90.550.10">
    <property type="entry name" value="Spore Coat Polysaccharide Biosynthesis Protein SpsA, Chain A"/>
    <property type="match status" value="1"/>
</dbReference>
<evidence type="ECO:0000313" key="14">
    <source>
        <dbReference type="Proteomes" id="UP000651208"/>
    </source>
</evidence>
<evidence type="ECO:0000256" key="1">
    <source>
        <dbReference type="ARBA" id="ARBA00004823"/>
    </source>
</evidence>
<evidence type="ECO:0000256" key="9">
    <source>
        <dbReference type="RuleBase" id="RU004190"/>
    </source>
</evidence>
<dbReference type="CDD" id="cd02213">
    <property type="entry name" value="cupin_PMI_typeII_C"/>
    <property type="match status" value="1"/>
</dbReference>
<organism evidence="13 14">
    <name type="scientific">Frischella japonica</name>
    <dbReference type="NCBI Taxonomy" id="2741544"/>
    <lineage>
        <taxon>Bacteria</taxon>
        <taxon>Pseudomonadati</taxon>
        <taxon>Pseudomonadota</taxon>
        <taxon>Gammaproteobacteria</taxon>
        <taxon>Orbales</taxon>
        <taxon>Orbaceae</taxon>
        <taxon>Frischella</taxon>
    </lineage>
</organism>
<dbReference type="Pfam" id="PF01050">
    <property type="entry name" value="MannoseP_isomer"/>
    <property type="match status" value="1"/>
</dbReference>
<dbReference type="NCBIfam" id="TIGR01479">
    <property type="entry name" value="GMP_PMI"/>
    <property type="match status" value="1"/>
</dbReference>
<keyword evidence="6" id="KW-0547">Nucleotide-binding</keyword>
<protein>
    <recommendedName>
        <fullName evidence="3">mannose-1-phosphate guanylyltransferase</fullName>
        <ecNumber evidence="3">2.7.7.13</ecNumber>
    </recommendedName>
</protein>
<gene>
    <name evidence="13" type="ORF">FcAc13_09055</name>
</gene>
<dbReference type="Pfam" id="PF00483">
    <property type="entry name" value="NTP_transferase"/>
    <property type="match status" value="1"/>
</dbReference>
<evidence type="ECO:0000259" key="10">
    <source>
        <dbReference type="Pfam" id="PF00483"/>
    </source>
</evidence>
<evidence type="ECO:0000256" key="5">
    <source>
        <dbReference type="ARBA" id="ARBA00022695"/>
    </source>
</evidence>
<dbReference type="PANTHER" id="PTHR46390:SF1">
    <property type="entry name" value="MANNOSE-1-PHOSPHATE GUANYLYLTRANSFERASE"/>
    <property type="match status" value="1"/>
</dbReference>
<proteinExistence type="inferred from homology"/>
<dbReference type="InterPro" id="IPR011051">
    <property type="entry name" value="RmlC_Cupin_sf"/>
</dbReference>
<keyword evidence="4 13" id="KW-0808">Transferase</keyword>
<evidence type="ECO:0000259" key="11">
    <source>
        <dbReference type="Pfam" id="PF01050"/>
    </source>
</evidence>
<evidence type="ECO:0000259" key="12">
    <source>
        <dbReference type="Pfam" id="PF22640"/>
    </source>
</evidence>
<evidence type="ECO:0000256" key="7">
    <source>
        <dbReference type="ARBA" id="ARBA00023134"/>
    </source>
</evidence>
<dbReference type="Pfam" id="PF22640">
    <property type="entry name" value="ManC_GMP_beta-helix"/>
    <property type="match status" value="1"/>
</dbReference>
<dbReference type="Proteomes" id="UP000651208">
    <property type="component" value="Unassembled WGS sequence"/>
</dbReference>
<dbReference type="RefSeq" id="WP_187755895.1">
    <property type="nucleotide sequence ID" value="NZ_JABURY010000018.1"/>
</dbReference>
<evidence type="ECO:0000256" key="4">
    <source>
        <dbReference type="ARBA" id="ARBA00022679"/>
    </source>
</evidence>
<dbReference type="InterPro" id="IPR054566">
    <property type="entry name" value="ManC/GMP-like_b-helix"/>
</dbReference>
<comment type="catalytic activity">
    <reaction evidence="8">
        <text>alpha-D-mannose 1-phosphate + GTP + H(+) = GDP-alpha-D-mannose + diphosphate</text>
        <dbReference type="Rhea" id="RHEA:15229"/>
        <dbReference type="ChEBI" id="CHEBI:15378"/>
        <dbReference type="ChEBI" id="CHEBI:33019"/>
        <dbReference type="ChEBI" id="CHEBI:37565"/>
        <dbReference type="ChEBI" id="CHEBI:57527"/>
        <dbReference type="ChEBI" id="CHEBI:58409"/>
        <dbReference type="EC" id="2.7.7.13"/>
    </reaction>
</comment>
<dbReference type="InterPro" id="IPR051161">
    <property type="entry name" value="Mannose-6P_isomerase_type2"/>
</dbReference>
<comment type="pathway">
    <text evidence="1">Nucleotide-sugar biosynthesis; GDP-alpha-D-mannose biosynthesis; GDP-alpha-D-mannose from alpha-D-mannose 1-phosphate (GTP route): step 1/1.</text>
</comment>
<dbReference type="InterPro" id="IPR049577">
    <property type="entry name" value="GMPP_N"/>
</dbReference>
<feature type="domain" description="Nucleotidyl transferase" evidence="10">
    <location>
        <begin position="8"/>
        <end position="289"/>
    </location>
</feature>
<dbReference type="CDD" id="cd02509">
    <property type="entry name" value="GDP-M1P_Guanylyltransferase"/>
    <property type="match status" value="1"/>
</dbReference>
<dbReference type="InterPro" id="IPR005835">
    <property type="entry name" value="NTP_transferase_dom"/>
</dbReference>
<dbReference type="EMBL" id="JABURY010000018">
    <property type="protein sequence ID" value="MBC9131453.1"/>
    <property type="molecule type" value="Genomic_DNA"/>
</dbReference>
<comment type="caution">
    <text evidence="13">The sequence shown here is derived from an EMBL/GenBank/DDBJ whole genome shotgun (WGS) entry which is preliminary data.</text>
</comment>
<evidence type="ECO:0000256" key="8">
    <source>
        <dbReference type="ARBA" id="ARBA00047343"/>
    </source>
</evidence>
<dbReference type="GO" id="GO:0004476">
    <property type="term" value="F:mannose-6-phosphate isomerase activity"/>
    <property type="evidence" value="ECO:0007669"/>
    <property type="project" value="UniProtKB-EC"/>
</dbReference>
<evidence type="ECO:0000256" key="3">
    <source>
        <dbReference type="ARBA" id="ARBA00012387"/>
    </source>
</evidence>
<dbReference type="Gene3D" id="2.60.120.10">
    <property type="entry name" value="Jelly Rolls"/>
    <property type="match status" value="1"/>
</dbReference>
<evidence type="ECO:0000256" key="2">
    <source>
        <dbReference type="ARBA" id="ARBA00006115"/>
    </source>
</evidence>
<keyword evidence="14" id="KW-1185">Reference proteome</keyword>
<dbReference type="SUPFAM" id="SSF53448">
    <property type="entry name" value="Nucleotide-diphospho-sugar transferases"/>
    <property type="match status" value="1"/>
</dbReference>
<sequence length="470" mass="53749">MIMNKIYPIIMAGGTGSRLWPLSRESYPKQFIQLFGEDTMLQATIKRLHGLENRSNPLIICNEEHRFVVAEQLREIDQLANNIILEPCGRNTAPAVALAALEVMRKDPNGILLVLAADHVIRNELAFYNAIRDAVVHASNDKLVTFGVIPTYPETGYGYIKKGKKVSATTFDVANFVEKPNLETAKDYLQSRQFLWNSGMFIFKAQRYLDELEKYCPEILTHCKLALCHQSIDLDFIRLDKTEFEKCPSNSIDYAVMEHTQDAVVVPMDAQWSDVGSWLSLWEMSKKDDSNNVIQGDVIAINTNDSYIRSENKLVATVGINNLIIIETKDAVLVMHKEQSQDVKQVIEKLKQSDRIEYRDNRESYRPWGKTDLIDSDKFYKVRNTKVKPGGKISLQLHHHRSEHWVVVSGTAKVTIGRKSQLLIENQSVYIPLGQKHAIENIGKIDLELIEIQSGRYLCDDDIIRFEDFY</sequence>
<keyword evidence="7" id="KW-0342">GTP-binding</keyword>
<name>A0ABR7QZ09_9GAMM</name>
<reference evidence="13 14" key="1">
    <citation type="submission" date="2020-06" db="EMBL/GenBank/DDBJ databases">
        <title>Frischella cerana isolated from Apis cerana gut homogenate.</title>
        <authorList>
            <person name="Wolter L.A."/>
            <person name="Suenami S."/>
            <person name="Miyazaki R."/>
        </authorList>
    </citation>
    <scope>NUCLEOTIDE SEQUENCE [LARGE SCALE GENOMIC DNA]</scope>
    <source>
        <strain evidence="13 14">Ac13</strain>
    </source>
</reference>
<keyword evidence="13" id="KW-0413">Isomerase</keyword>
<dbReference type="PANTHER" id="PTHR46390">
    <property type="entry name" value="MANNOSE-1-PHOSPHATE GUANYLYLTRANSFERASE"/>
    <property type="match status" value="1"/>
</dbReference>
<feature type="domain" description="MannoseP isomerase/GMP-like beta-helix" evidence="12">
    <location>
        <begin position="296"/>
        <end position="350"/>
    </location>
</feature>
<dbReference type="InterPro" id="IPR014710">
    <property type="entry name" value="RmlC-like_jellyroll"/>
</dbReference>
<evidence type="ECO:0000313" key="13">
    <source>
        <dbReference type="EMBL" id="MBC9131453.1"/>
    </source>
</evidence>
<dbReference type="InterPro" id="IPR006375">
    <property type="entry name" value="Man1P_GuaTrfase/Man6P_Isoase"/>
</dbReference>
<dbReference type="InterPro" id="IPR029044">
    <property type="entry name" value="Nucleotide-diphossugar_trans"/>
</dbReference>
<keyword evidence="5 13" id="KW-0548">Nucleotidyltransferase</keyword>
<dbReference type="GO" id="GO:0004475">
    <property type="term" value="F:mannose-1-phosphate guanylyltransferase (GTP) activity"/>
    <property type="evidence" value="ECO:0007669"/>
    <property type="project" value="UniProtKB-EC"/>
</dbReference>
<dbReference type="EC" id="2.7.7.13" evidence="3"/>
<evidence type="ECO:0000256" key="6">
    <source>
        <dbReference type="ARBA" id="ARBA00022741"/>
    </source>
</evidence>
<comment type="similarity">
    <text evidence="2 9">Belongs to the mannose-6-phosphate isomerase type 2 family.</text>
</comment>
<feature type="domain" description="Mannose-6-phosphate isomerase type II C-terminal" evidence="11">
    <location>
        <begin position="355"/>
        <end position="468"/>
    </location>
</feature>
<dbReference type="InterPro" id="IPR001538">
    <property type="entry name" value="Man6P_isomerase-2_C"/>
</dbReference>
<dbReference type="SUPFAM" id="SSF51182">
    <property type="entry name" value="RmlC-like cupins"/>
    <property type="match status" value="1"/>
</dbReference>
<accession>A0ABR7QZ09</accession>